<reference evidence="2 3" key="1">
    <citation type="submission" date="2016-10" db="EMBL/GenBank/DDBJ databases">
        <authorList>
            <person name="de Groot N.N."/>
        </authorList>
    </citation>
    <scope>NUCLEOTIDE SEQUENCE [LARGE SCALE GENOMIC DNA]</scope>
    <source>
        <strain evidence="2 3">DSM 26130</strain>
    </source>
</reference>
<sequence length="287" mass="32308">MDTILLVVGVVGLSVSGWYLRGYFLNTPSVLTLSETSTESQSDQSASSKEVPMNYVTSEEHQGVLARIAELEKNGYSPKVEPDGQPDPPLQPTPVAAIQPGNLPGEQGLVAGTKSEEPKMSDAWKEIYALQQAYRLEREKENDIDYEREQTLFDMSQGYDGKRPSQAIESDFQKEDQLSQRLQDNLLEDGEELDVYQERMNTFATLTKEMLIMRLDAADRQLREQQEKHQATLLNIIASLIERMPGDVNLKNVVQSSFVAASSEISNEEGEPNRNLFQEMFFQNVGH</sequence>
<keyword evidence="3" id="KW-1185">Reference proteome</keyword>
<gene>
    <name evidence="2" type="ORF">SAMN05216167_112120</name>
</gene>
<name>A0A1I1ZHN2_9BACT</name>
<evidence type="ECO:0000256" key="1">
    <source>
        <dbReference type="SAM" id="Coils"/>
    </source>
</evidence>
<evidence type="ECO:0000313" key="3">
    <source>
        <dbReference type="Proteomes" id="UP000198598"/>
    </source>
</evidence>
<dbReference type="STRING" id="662367.SAMN05216167_112120"/>
<dbReference type="Proteomes" id="UP000198598">
    <property type="component" value="Unassembled WGS sequence"/>
</dbReference>
<dbReference type="AlphaFoldDB" id="A0A1I1ZHN2"/>
<feature type="coiled-coil region" evidence="1">
    <location>
        <begin position="208"/>
        <end position="235"/>
    </location>
</feature>
<dbReference type="RefSeq" id="WP_093831131.1">
    <property type="nucleotide sequence ID" value="NZ_FOLQ01000012.1"/>
</dbReference>
<proteinExistence type="predicted"/>
<dbReference type="EMBL" id="FOLQ01000012">
    <property type="protein sequence ID" value="SFE31082.1"/>
    <property type="molecule type" value="Genomic_DNA"/>
</dbReference>
<dbReference type="OrthoDB" id="939818at2"/>
<organism evidence="2 3">
    <name type="scientific">Spirosoma endophyticum</name>
    <dbReference type="NCBI Taxonomy" id="662367"/>
    <lineage>
        <taxon>Bacteria</taxon>
        <taxon>Pseudomonadati</taxon>
        <taxon>Bacteroidota</taxon>
        <taxon>Cytophagia</taxon>
        <taxon>Cytophagales</taxon>
        <taxon>Cytophagaceae</taxon>
        <taxon>Spirosoma</taxon>
    </lineage>
</organism>
<keyword evidence="1" id="KW-0175">Coiled coil</keyword>
<accession>A0A1I1ZHN2</accession>
<protein>
    <submittedName>
        <fullName evidence="2">Uncharacterized protein</fullName>
    </submittedName>
</protein>
<evidence type="ECO:0000313" key="2">
    <source>
        <dbReference type="EMBL" id="SFE31082.1"/>
    </source>
</evidence>